<dbReference type="RefSeq" id="WP_069583335.1">
    <property type="nucleotide sequence ID" value="NZ_LMVM01000023.1"/>
</dbReference>
<comment type="caution">
    <text evidence="1">The sequence shown here is derived from an EMBL/GenBank/DDBJ whole genome shotgun (WGS) entry which is preliminary data.</text>
</comment>
<dbReference type="Proteomes" id="UP000217784">
    <property type="component" value="Unassembled WGS sequence"/>
</dbReference>
<dbReference type="PIRSF" id="PIRSF006557">
    <property type="entry name" value="UCP006557_sign"/>
    <property type="match status" value="1"/>
</dbReference>
<evidence type="ECO:0000313" key="1">
    <source>
        <dbReference type="EMBL" id="PAV04231.1"/>
    </source>
</evidence>
<dbReference type="EMBL" id="LMVM01000023">
    <property type="protein sequence ID" value="PAV04231.1"/>
    <property type="molecule type" value="Genomic_DNA"/>
</dbReference>
<dbReference type="AlphaFoldDB" id="A0A2A2H483"/>
<name>A0A2A2H483_METBR</name>
<gene>
    <name evidence="1" type="ORF">ASJ80_05100</name>
</gene>
<dbReference type="OrthoDB" id="3369at2157"/>
<accession>A0A2A2H483</accession>
<keyword evidence="2" id="KW-1185">Reference proteome</keyword>
<protein>
    <recommendedName>
        <fullName evidence="3">DUF2111 domain-containing protein</fullName>
    </recommendedName>
</protein>
<dbReference type="InterPro" id="IPR012029">
    <property type="entry name" value="UCP006557"/>
</dbReference>
<evidence type="ECO:0008006" key="3">
    <source>
        <dbReference type="Google" id="ProtNLM"/>
    </source>
</evidence>
<proteinExistence type="predicted"/>
<reference evidence="1 2" key="1">
    <citation type="journal article" date="2017" name="BMC Genomics">
        <title>Genomic analysis of methanogenic archaea reveals a shift towards energy conservation.</title>
        <authorList>
            <person name="Gilmore S.P."/>
            <person name="Henske J.K."/>
            <person name="Sexton J.A."/>
            <person name="Solomon K.V."/>
            <person name="Seppala S."/>
            <person name="Yoo J.I."/>
            <person name="Huyett L.M."/>
            <person name="Pressman A."/>
            <person name="Cogan J.Z."/>
            <person name="Kivenson V."/>
            <person name="Peng X."/>
            <person name="Tan Y."/>
            <person name="Valentine D.L."/>
            <person name="O'Malley M.A."/>
        </authorList>
    </citation>
    <scope>NUCLEOTIDE SEQUENCE [LARGE SCALE GENOMIC DNA]</scope>
    <source>
        <strain evidence="1 2">M.o.H.</strain>
    </source>
</reference>
<evidence type="ECO:0000313" key="2">
    <source>
        <dbReference type="Proteomes" id="UP000217784"/>
    </source>
</evidence>
<sequence length="127" mass="14070">MQITSSSNSKEIAPMALAIHHLVNKLPITMRCKNSKGVRIEEGEIVDYNYTGPVLEKVLQNGKLIHETPETGIYEGIPVVVVPIIEKNEVIGALGIVDLTRGIFSDLMQIARRPDLIKSETPKGEFY</sequence>
<organism evidence="1 2">
    <name type="scientific">Methanobacterium bryantii</name>
    <dbReference type="NCBI Taxonomy" id="2161"/>
    <lineage>
        <taxon>Archaea</taxon>
        <taxon>Methanobacteriati</taxon>
        <taxon>Methanobacteriota</taxon>
        <taxon>Methanomada group</taxon>
        <taxon>Methanobacteria</taxon>
        <taxon>Methanobacteriales</taxon>
        <taxon>Methanobacteriaceae</taxon>
        <taxon>Methanobacterium</taxon>
    </lineage>
</organism>
<dbReference type="Pfam" id="PF09884">
    <property type="entry name" value="DUF2111"/>
    <property type="match status" value="1"/>
</dbReference>